<reference evidence="2 3" key="1">
    <citation type="journal article" date="2025" name="Anaerobe">
        <title>Description of Anaerococcus kampingiae sp. nov., Anaerococcus groningensis sp. nov., Anaerococcus martiniensis sp. nov., and Anaerococcus cruorum sp. nov., isolated from human clinical specimens.</title>
        <authorList>
            <person name="Boiten K.E."/>
            <person name="Meijer J."/>
            <person name="van Wezel E.M."/>
            <person name="Veloo A.C.M."/>
        </authorList>
    </citation>
    <scope>NUCLEOTIDE SEQUENCE [LARGE SCALE GENOMIC DNA]</scope>
    <source>
        <strain evidence="2 3">ENR1039</strain>
    </source>
</reference>
<keyword evidence="1" id="KW-1133">Transmembrane helix</keyword>
<feature type="transmembrane region" description="Helical" evidence="1">
    <location>
        <begin position="119"/>
        <end position="136"/>
    </location>
</feature>
<evidence type="ECO:0000256" key="1">
    <source>
        <dbReference type="SAM" id="Phobius"/>
    </source>
</evidence>
<name>A0ABW9MTY5_9FIRM</name>
<feature type="transmembrane region" description="Helical" evidence="1">
    <location>
        <begin position="358"/>
        <end position="375"/>
    </location>
</feature>
<evidence type="ECO:0000313" key="3">
    <source>
        <dbReference type="Proteomes" id="UP001638015"/>
    </source>
</evidence>
<dbReference type="EMBL" id="JBGMEH010000001">
    <property type="protein sequence ID" value="MFO3715298.1"/>
    <property type="molecule type" value="Genomic_DNA"/>
</dbReference>
<keyword evidence="3" id="KW-1185">Reference proteome</keyword>
<dbReference type="Proteomes" id="UP001638015">
    <property type="component" value="Unassembled WGS sequence"/>
</dbReference>
<evidence type="ECO:0008006" key="4">
    <source>
        <dbReference type="Google" id="ProtNLM"/>
    </source>
</evidence>
<keyword evidence="1" id="KW-0472">Membrane</keyword>
<feature type="transmembrane region" description="Helical" evidence="1">
    <location>
        <begin position="15"/>
        <end position="34"/>
    </location>
</feature>
<sequence length="376" mass="42818">MTKVFLKDMLDRKTILKYFVGLVLIYVGMDFLIGKDPNLLSINFDLRLVLFVCFALFTTIFYFAKTYTSTENTLLYYQLPVKRKKINLSFILSLIVDSIIRKFLPLAVIAYVLKAPVEFYPIILLMLPIICMLGSLPSSSNIGGNKKLIVCMLLLASIALVLFLFYKTSLSMGIKTLISIIAIFVLVMILSRFYLNQAIFSQQEMGSSRKFKIYNYFLKFILAENVYLINTVGIILMIVFVSIMMPGAIKIPLALAIATVNTPLLTIFSTDVGLATYKKMLPKTYKSLDKDYIKVLFIYFALVHIIILLANLRQISVKLIISLIAFTIFDTLMANFMENKYPIVGKKTTMAIWKSPRKYIMGAVVFLLSFVIFVMI</sequence>
<protein>
    <recommendedName>
        <fullName evidence="4">ABC transporter permease</fullName>
    </recommendedName>
</protein>
<feature type="transmembrane region" description="Helical" evidence="1">
    <location>
        <begin position="319"/>
        <end position="337"/>
    </location>
</feature>
<evidence type="ECO:0000313" key="2">
    <source>
        <dbReference type="EMBL" id="MFO3715298.1"/>
    </source>
</evidence>
<feature type="transmembrane region" description="Helical" evidence="1">
    <location>
        <begin position="251"/>
        <end position="274"/>
    </location>
</feature>
<feature type="transmembrane region" description="Helical" evidence="1">
    <location>
        <begin position="295"/>
        <end position="313"/>
    </location>
</feature>
<accession>A0ABW9MTY5</accession>
<keyword evidence="1" id="KW-0812">Transmembrane</keyword>
<feature type="transmembrane region" description="Helical" evidence="1">
    <location>
        <begin position="148"/>
        <end position="166"/>
    </location>
</feature>
<feature type="transmembrane region" description="Helical" evidence="1">
    <location>
        <begin position="46"/>
        <end position="65"/>
    </location>
</feature>
<feature type="transmembrane region" description="Helical" evidence="1">
    <location>
        <begin position="216"/>
        <end position="245"/>
    </location>
</feature>
<feature type="transmembrane region" description="Helical" evidence="1">
    <location>
        <begin position="172"/>
        <end position="195"/>
    </location>
</feature>
<gene>
    <name evidence="2" type="ORF">ACCQ40_00680</name>
</gene>
<feature type="transmembrane region" description="Helical" evidence="1">
    <location>
        <begin position="86"/>
        <end position="113"/>
    </location>
</feature>
<proteinExistence type="predicted"/>
<comment type="caution">
    <text evidence="2">The sequence shown here is derived from an EMBL/GenBank/DDBJ whole genome shotgun (WGS) entry which is preliminary data.</text>
</comment>
<dbReference type="RefSeq" id="WP_410032197.1">
    <property type="nucleotide sequence ID" value="NZ_JBGMEH010000001.1"/>
</dbReference>
<organism evidence="2 3">
    <name type="scientific">Anaerococcus cruorum</name>
    <dbReference type="NCBI Taxonomy" id="3115617"/>
    <lineage>
        <taxon>Bacteria</taxon>
        <taxon>Bacillati</taxon>
        <taxon>Bacillota</taxon>
        <taxon>Tissierellia</taxon>
        <taxon>Tissierellales</taxon>
        <taxon>Peptoniphilaceae</taxon>
        <taxon>Anaerococcus</taxon>
    </lineage>
</organism>